<sequence length="66" mass="8090">MRWDYKMRRAEIDKFIQEELSKPPVDAQYAQHPLLDSLSEEEWNYLDNRLKEIEKTWENPYFNIGA</sequence>
<proteinExistence type="predicted"/>
<accession>A0A8S5MEH1</accession>
<organism evidence="1">
    <name type="scientific">Siphoviridae sp. ctX581</name>
    <dbReference type="NCBI Taxonomy" id="2826365"/>
    <lineage>
        <taxon>Viruses</taxon>
        <taxon>Duplodnaviria</taxon>
        <taxon>Heunggongvirae</taxon>
        <taxon>Uroviricota</taxon>
        <taxon>Caudoviricetes</taxon>
    </lineage>
</organism>
<name>A0A8S5MEH1_9CAUD</name>
<protein>
    <submittedName>
        <fullName evidence="1">RHINO, Protein deadlock pathway, Chromoshadow, Complex, PROTEIN.1A</fullName>
    </submittedName>
</protein>
<dbReference type="EMBL" id="BK014883">
    <property type="protein sequence ID" value="DAD80339.1"/>
    <property type="molecule type" value="Genomic_DNA"/>
</dbReference>
<reference evidence="1" key="1">
    <citation type="journal article" date="2021" name="Proc. Natl. Acad. Sci. U.S.A.">
        <title>A Catalog of Tens of Thousands of Viruses from Human Metagenomes Reveals Hidden Associations with Chronic Diseases.</title>
        <authorList>
            <person name="Tisza M.J."/>
            <person name="Buck C.B."/>
        </authorList>
    </citation>
    <scope>NUCLEOTIDE SEQUENCE</scope>
    <source>
        <strain evidence="1">CtX581</strain>
    </source>
</reference>
<evidence type="ECO:0000313" key="1">
    <source>
        <dbReference type="EMBL" id="DAD80339.1"/>
    </source>
</evidence>